<feature type="active site" description="Proton donor" evidence="4">
    <location>
        <position position="401"/>
    </location>
</feature>
<keyword evidence="3 4" id="KW-0663">Pyridoxal phosphate</keyword>
<dbReference type="PANTHER" id="PTHR43727:SF2">
    <property type="entry name" value="GROUP IV DECARBOXYLASE"/>
    <property type="match status" value="1"/>
</dbReference>
<dbReference type="PROSITE" id="PS00878">
    <property type="entry name" value="ODR_DC_2_1"/>
    <property type="match status" value="1"/>
</dbReference>
<dbReference type="Gene3D" id="3.20.20.10">
    <property type="entry name" value="Alanine racemase"/>
    <property type="match status" value="1"/>
</dbReference>
<dbReference type="AlphaFoldDB" id="A0AAQ1TTY9"/>
<evidence type="ECO:0000256" key="2">
    <source>
        <dbReference type="ARBA" id="ARBA00022793"/>
    </source>
</evidence>
<dbReference type="GO" id="GO:0009089">
    <property type="term" value="P:lysine biosynthetic process via diaminopimelate"/>
    <property type="evidence" value="ECO:0007669"/>
    <property type="project" value="TreeGrafter"/>
</dbReference>
<comment type="caution">
    <text evidence="7">The sequence shown here is derived from an EMBL/GenBank/DDBJ whole genome shotgun (WGS) entry which is preliminary data.</text>
</comment>
<feature type="compositionally biased region" description="Polar residues" evidence="5">
    <location>
        <begin position="1"/>
        <end position="10"/>
    </location>
</feature>
<dbReference type="InterPro" id="IPR009006">
    <property type="entry name" value="Ala_racemase/Decarboxylase_C"/>
</dbReference>
<dbReference type="Gene3D" id="2.40.37.10">
    <property type="entry name" value="Lyase, Ornithine Decarboxylase, Chain A, domain 1"/>
    <property type="match status" value="1"/>
</dbReference>
<evidence type="ECO:0000256" key="4">
    <source>
        <dbReference type="PIRSR" id="PIRSR600183-50"/>
    </source>
</evidence>
<dbReference type="InterPro" id="IPR022653">
    <property type="entry name" value="De-COase2_pyr-phos_BS"/>
</dbReference>
<evidence type="ECO:0000256" key="3">
    <source>
        <dbReference type="ARBA" id="ARBA00022898"/>
    </source>
</evidence>
<dbReference type="PRINTS" id="PR01179">
    <property type="entry name" value="ODADCRBXLASE"/>
</dbReference>
<comment type="cofactor">
    <cofactor evidence="1 4">
        <name>pyridoxal 5'-phosphate</name>
        <dbReference type="ChEBI" id="CHEBI:597326"/>
    </cofactor>
</comment>
<dbReference type="Proteomes" id="UP000315234">
    <property type="component" value="Unassembled WGS sequence"/>
</dbReference>
<evidence type="ECO:0000259" key="6">
    <source>
        <dbReference type="Pfam" id="PF02784"/>
    </source>
</evidence>
<organism evidence="7 8">
    <name type="scientific">Corynebacterium striatum</name>
    <dbReference type="NCBI Taxonomy" id="43770"/>
    <lineage>
        <taxon>Bacteria</taxon>
        <taxon>Bacillati</taxon>
        <taxon>Actinomycetota</taxon>
        <taxon>Actinomycetes</taxon>
        <taxon>Mycobacteriales</taxon>
        <taxon>Corynebacteriaceae</taxon>
        <taxon>Corynebacterium</taxon>
    </lineage>
</organism>
<proteinExistence type="predicted"/>
<dbReference type="SUPFAM" id="SSF50621">
    <property type="entry name" value="Alanine racemase C-terminal domain-like"/>
    <property type="match status" value="1"/>
</dbReference>
<gene>
    <name evidence="7" type="ORF">Cst04h_09730</name>
</gene>
<name>A0AAQ1TTY9_CORST</name>
<dbReference type="InterPro" id="IPR022644">
    <property type="entry name" value="De-COase2_N"/>
</dbReference>
<evidence type="ECO:0000313" key="7">
    <source>
        <dbReference type="EMBL" id="GEA42803.1"/>
    </source>
</evidence>
<accession>A0AAQ1TTY9</accession>
<evidence type="ECO:0000256" key="5">
    <source>
        <dbReference type="SAM" id="MobiDB-lite"/>
    </source>
</evidence>
<dbReference type="SUPFAM" id="SSF51419">
    <property type="entry name" value="PLP-binding barrel"/>
    <property type="match status" value="1"/>
</dbReference>
<dbReference type="PANTHER" id="PTHR43727">
    <property type="entry name" value="DIAMINOPIMELATE DECARBOXYLASE"/>
    <property type="match status" value="1"/>
</dbReference>
<dbReference type="GO" id="GO:0008836">
    <property type="term" value="F:diaminopimelate decarboxylase activity"/>
    <property type="evidence" value="ECO:0007669"/>
    <property type="project" value="TreeGrafter"/>
</dbReference>
<dbReference type="EMBL" id="BJLD01000001">
    <property type="protein sequence ID" value="GEA42803.1"/>
    <property type="molecule type" value="Genomic_DNA"/>
</dbReference>
<dbReference type="InterPro" id="IPR000183">
    <property type="entry name" value="Orn/DAP/Arg_de-COase"/>
</dbReference>
<keyword evidence="2" id="KW-0456">Lyase</keyword>
<dbReference type="Pfam" id="PF02784">
    <property type="entry name" value="Orn_Arg_deC_N"/>
    <property type="match status" value="1"/>
</dbReference>
<evidence type="ECO:0000256" key="1">
    <source>
        <dbReference type="ARBA" id="ARBA00001933"/>
    </source>
</evidence>
<dbReference type="InterPro" id="IPR029066">
    <property type="entry name" value="PLP-binding_barrel"/>
</dbReference>
<reference evidence="7 8" key="1">
    <citation type="submission" date="2019-06" db="EMBL/GenBank/DDBJ databases">
        <title>Draft genome sequence of Corynebacterium striatum NBRC 15291.</title>
        <authorList>
            <person name="Miura T."/>
            <person name="Furukawa M."/>
            <person name="Shimamura M."/>
            <person name="Ohyama Y."/>
            <person name="Yamazoe A."/>
            <person name="Kawasaki H."/>
        </authorList>
    </citation>
    <scope>NUCLEOTIDE SEQUENCE [LARGE SCALE GENOMIC DNA]</scope>
    <source>
        <strain evidence="7 8">NBRC 15291</strain>
    </source>
</reference>
<evidence type="ECO:0000313" key="8">
    <source>
        <dbReference type="Proteomes" id="UP000315234"/>
    </source>
</evidence>
<feature type="domain" description="Orn/DAP/Arg decarboxylase 2 N-terminal" evidence="6">
    <location>
        <begin position="76"/>
        <end position="267"/>
    </location>
</feature>
<feature type="modified residue" description="N6-(pyridoxal phosphate)lysine" evidence="4">
    <location>
        <position position="89"/>
    </location>
</feature>
<keyword evidence="2" id="KW-0210">Decarboxylase</keyword>
<protein>
    <submittedName>
        <fullName evidence="7">Diaminopimelate decarboxylase</fullName>
    </submittedName>
</protein>
<feature type="region of interest" description="Disordered" evidence="5">
    <location>
        <begin position="1"/>
        <end position="20"/>
    </location>
</feature>
<sequence>MTASPSQKPGQPTEPPRPLAVHGTVPLAPRLEPWMQELIADPHAVRALIEKHGSPVNVLDPRPLARNAAELVDAGTALGVDTRVFFARKANKALAFVGAARAAGHGVDVASLNELRQVLAVGVPPKDVILSAAIKDERLLRTAVKAGVVISCDSRDELARIAALGTPARIAPRLAPDPTVLPPTRFGERLDVWRSIDWPDTVEAVGVHVHLHGYAESDRRLALAEAITLVEALRAAGHPASFIDIGGGVPMSYLLHETQWEQYRDRIERQRAGTGEPFTWKNDPLTNTYPFWQTPTRGEWFTQLLKGKVSGYGTAATALREHSIALHLEPGRSLLDGCGMILAEVSFLKERSDGLPLIGLAMNRTQCRTAADDLLLDPFLVPTAGEVERAPRTGFLVGAYCIEDEVILRRALDFPDGIAVGDTLAIPNTAGYFMHILESASHQIPLARNVVRTEAEAWELDAIDREWIRV</sequence>
<dbReference type="RefSeq" id="WP_005527685.1">
    <property type="nucleotide sequence ID" value="NZ_BJLD01000001.1"/>
</dbReference>